<dbReference type="Gramene" id="TraesCLE_scaffold_011175_01G000200.1">
    <property type="protein sequence ID" value="TraesCLE_scaffold_011175_01G000200.1"/>
    <property type="gene ID" value="TraesCLE_scaffold_011175_01G000200"/>
</dbReference>
<dbReference type="Gramene" id="TraesJUL7D03G04489000.1">
    <property type="protein sequence ID" value="TraesJUL7D03G04489000.1.CDS1"/>
    <property type="gene ID" value="TraesJUL7D03G04489000"/>
</dbReference>
<dbReference type="Gramene" id="TraesJAG7D03G04427820.1">
    <property type="protein sequence ID" value="TraesJAG7D03G04427820.1.CDS1"/>
    <property type="gene ID" value="TraesJAG7D03G04427820"/>
</dbReference>
<dbReference type="PANTHER" id="PTHR45735">
    <property type="entry name" value="CLEAVAGE STIMULATION FACTOR SUBUNIT 2"/>
    <property type="match status" value="1"/>
</dbReference>
<organism evidence="4">
    <name type="scientific">Triticum aestivum</name>
    <name type="common">Wheat</name>
    <dbReference type="NCBI Taxonomy" id="4565"/>
    <lineage>
        <taxon>Eukaryota</taxon>
        <taxon>Viridiplantae</taxon>
        <taxon>Streptophyta</taxon>
        <taxon>Embryophyta</taxon>
        <taxon>Tracheophyta</taxon>
        <taxon>Spermatophyta</taxon>
        <taxon>Magnoliopsida</taxon>
        <taxon>Liliopsida</taxon>
        <taxon>Poales</taxon>
        <taxon>Poaceae</taxon>
        <taxon>BOP clade</taxon>
        <taxon>Pooideae</taxon>
        <taxon>Triticodae</taxon>
        <taxon>Triticeae</taxon>
        <taxon>Triticinae</taxon>
        <taxon>Triticum</taxon>
    </lineage>
</organism>
<evidence type="ECO:0000313" key="5">
    <source>
        <dbReference type="Proteomes" id="UP000019116"/>
    </source>
</evidence>
<dbReference type="Gramene" id="TraesSYM7D03G04498710.1">
    <property type="protein sequence ID" value="TraesSYM7D03G04498710.1.CDS1"/>
    <property type="gene ID" value="TraesSYM7D03G04498710"/>
</dbReference>
<name>A0A3B6TP64_WHEAT</name>
<evidence type="ECO:0000256" key="2">
    <source>
        <dbReference type="SAM" id="MobiDB-lite"/>
    </source>
</evidence>
<dbReference type="InterPro" id="IPR012677">
    <property type="entry name" value="Nucleotide-bd_a/b_plait_sf"/>
</dbReference>
<evidence type="ECO:0000313" key="4">
    <source>
        <dbReference type="EnsemblPlants" id="TraesCS7D02G417300.1.cds1"/>
    </source>
</evidence>
<accession>A0A3B6TP64</accession>
<dbReference type="Gene3D" id="3.30.70.330">
    <property type="match status" value="1"/>
</dbReference>
<dbReference type="Gramene" id="TraesARI7D03G04521310.1">
    <property type="protein sequence ID" value="TraesARI7D03G04521310.1.CDS1"/>
    <property type="gene ID" value="TraesARI7D03G04521310"/>
</dbReference>
<dbReference type="Gramene" id="TraesLAC7D03G04391620.1">
    <property type="protein sequence ID" value="TraesLAC7D03G04391620.1.CDS1"/>
    <property type="gene ID" value="TraesLAC7D03G04391620"/>
</dbReference>
<dbReference type="Proteomes" id="UP000019116">
    <property type="component" value="Chromosome 7D"/>
</dbReference>
<dbReference type="Pfam" id="PF00076">
    <property type="entry name" value="RRM_1"/>
    <property type="match status" value="1"/>
</dbReference>
<dbReference type="Gramene" id="TraesLDM7D03G04451210.1">
    <property type="protein sequence ID" value="TraesLDM7D03G04451210.1.CDS1"/>
    <property type="gene ID" value="TraesLDM7D03G04451210"/>
</dbReference>
<dbReference type="RefSeq" id="XP_044442789.1">
    <property type="nucleotide sequence ID" value="XM_044586854.1"/>
</dbReference>
<dbReference type="Gramene" id="TraesCAD_scaffold_047763_01G000100.1">
    <property type="protein sequence ID" value="TraesCAD_scaffold_047763_01G000100.1"/>
    <property type="gene ID" value="TraesCAD_scaffold_047763_01G000100"/>
</dbReference>
<dbReference type="PROSITE" id="PS50102">
    <property type="entry name" value="RRM"/>
    <property type="match status" value="1"/>
</dbReference>
<dbReference type="Gramene" id="TraesPARA_EIv1.0_2608350.1">
    <property type="protein sequence ID" value="TraesPARA_EIv1.0_2608350.1.CDS1"/>
    <property type="gene ID" value="TraesPARA_EIv1.0_2608350"/>
</dbReference>
<evidence type="ECO:0000259" key="3">
    <source>
        <dbReference type="PROSITE" id="PS50102"/>
    </source>
</evidence>
<dbReference type="SMR" id="A0A3B6TP64"/>
<reference evidence="4" key="2">
    <citation type="submission" date="2018-10" db="UniProtKB">
        <authorList>
            <consortium name="EnsemblPlants"/>
        </authorList>
    </citation>
    <scope>IDENTIFICATION</scope>
</reference>
<feature type="domain" description="RRM" evidence="3">
    <location>
        <begin position="13"/>
        <end position="91"/>
    </location>
</feature>
<dbReference type="Gramene" id="TraesRN7D0101012100.1">
    <property type="protein sequence ID" value="TraesRN7D0101012100.1"/>
    <property type="gene ID" value="TraesRN7D0101012100"/>
</dbReference>
<dbReference type="Gramene" id="TraesCS7D03G0986200.1">
    <property type="protein sequence ID" value="TraesCS7D03G0986200.1.CDS1"/>
    <property type="gene ID" value="TraesCS7D03G0986200"/>
</dbReference>
<dbReference type="OrthoDB" id="272703at2759"/>
<keyword evidence="1" id="KW-0694">RNA-binding</keyword>
<dbReference type="InterPro" id="IPR035979">
    <property type="entry name" value="RBD_domain_sf"/>
</dbReference>
<keyword evidence="5" id="KW-1185">Reference proteome</keyword>
<dbReference type="EnsemblPlants" id="TraesCS7D02G417300.1">
    <property type="protein sequence ID" value="TraesCS7D02G417300.1.cds1"/>
    <property type="gene ID" value="TraesCS7D02G417300"/>
</dbReference>
<dbReference type="OMA" id="PYQANEE"/>
<sequence>MDGITATSCRCSSVVFVGNIPYQASEKELRDACEEIGPVASLRVATDKDNGRPRGFAFCEYLDDETARSACRNLHGHPLHGRALRVGIAAPEQQQQQGRRRVGDDDPDLPVGVEGATHAASQVSGTPSAAVTRYLAGLSRRQLRELLDSVAMEPAESVERAKREFRGLATLIEQAGILLDMAAASDAGAAGKRPGSLPESGQGAPPKVRKLDDGTSVPWTVAGVVACR</sequence>
<dbReference type="SUPFAM" id="SSF54928">
    <property type="entry name" value="RNA-binding domain, RBD"/>
    <property type="match status" value="1"/>
</dbReference>
<gene>
    <name evidence="4" type="primary">LOC123168994</name>
</gene>
<reference evidence="4" key="1">
    <citation type="submission" date="2018-08" db="EMBL/GenBank/DDBJ databases">
        <authorList>
            <person name="Rossello M."/>
        </authorList>
    </citation>
    <scope>NUCLEOTIDE SEQUENCE [LARGE SCALE GENOMIC DNA]</scope>
    <source>
        <strain evidence="4">cv. Chinese Spring</strain>
    </source>
</reference>
<dbReference type="CDD" id="cd12398">
    <property type="entry name" value="RRM_CSTF2_RNA15_like"/>
    <property type="match status" value="1"/>
</dbReference>
<dbReference type="Gramene" id="TraesCS7D02G417300.1">
    <property type="protein sequence ID" value="TraesCS7D02G417300.1.cds1"/>
    <property type="gene ID" value="TraesCS7D02G417300"/>
</dbReference>
<dbReference type="Gramene" id="TraesMAC7D03G04436780.1">
    <property type="protein sequence ID" value="TraesMAC7D03G04436780.1.CDS1"/>
    <property type="gene ID" value="TraesMAC7D03G04436780"/>
</dbReference>
<dbReference type="Gramene" id="TraesSTA7D03G04439050.1">
    <property type="protein sequence ID" value="TraesSTA7D03G04439050.1.CDS1"/>
    <property type="gene ID" value="TraesSTA7D03G04439050"/>
</dbReference>
<evidence type="ECO:0000256" key="1">
    <source>
        <dbReference type="PROSITE-ProRule" id="PRU00176"/>
    </source>
</evidence>
<dbReference type="Gramene" id="TraesNOR7D03G04493490.1">
    <property type="protein sequence ID" value="TraesNOR7D03G04493490.1.CDS1"/>
    <property type="gene ID" value="TraesNOR7D03G04493490"/>
</dbReference>
<dbReference type="STRING" id="4565.A0A3B6TP64"/>
<dbReference type="InterPro" id="IPR000504">
    <property type="entry name" value="RRM_dom"/>
</dbReference>
<dbReference type="GeneID" id="123168994"/>
<proteinExistence type="predicted"/>
<dbReference type="PANTHER" id="PTHR45735:SF8">
    <property type="entry name" value="RRM DOMAIN-CONTAINING PROTEIN"/>
    <property type="match status" value="1"/>
</dbReference>
<dbReference type="GO" id="GO:0005847">
    <property type="term" value="C:mRNA cleavage and polyadenylation specificity factor complex"/>
    <property type="evidence" value="ECO:0000318"/>
    <property type="project" value="GO_Central"/>
</dbReference>
<feature type="region of interest" description="Disordered" evidence="2">
    <location>
        <begin position="188"/>
        <end position="214"/>
    </location>
</feature>
<dbReference type="Gramene" id="TraesROB_scaffold_081313_01G000200.1">
    <property type="protein sequence ID" value="TraesROB_scaffold_081313_01G000200.1"/>
    <property type="gene ID" value="TraesROB_scaffold_081313_01G000200"/>
</dbReference>
<dbReference type="Gramene" id="TraesWEE_scaffold_080523_01G000200.1">
    <property type="protein sequence ID" value="TraesWEE_scaffold_080523_01G000200.1"/>
    <property type="gene ID" value="TraesWEE_scaffold_080523_01G000200"/>
</dbReference>
<feature type="region of interest" description="Disordered" evidence="2">
    <location>
        <begin position="92"/>
        <end position="124"/>
    </location>
</feature>
<dbReference type="GO" id="GO:0003729">
    <property type="term" value="F:mRNA binding"/>
    <property type="evidence" value="ECO:0000318"/>
    <property type="project" value="GO_Central"/>
</dbReference>
<dbReference type="SMART" id="SM00360">
    <property type="entry name" value="RRM"/>
    <property type="match status" value="1"/>
</dbReference>
<protein>
    <recommendedName>
        <fullName evidence="3">RRM domain-containing protein</fullName>
    </recommendedName>
</protein>
<dbReference type="AlphaFoldDB" id="A0A3B6TP64"/>